<evidence type="ECO:0000313" key="3">
    <source>
        <dbReference type="Proteomes" id="UP000284403"/>
    </source>
</evidence>
<evidence type="ECO:0000256" key="1">
    <source>
        <dbReference type="RuleBase" id="RU000487"/>
    </source>
</evidence>
<dbReference type="EMBL" id="MKKU01000039">
    <property type="protein sequence ID" value="RNF26510.1"/>
    <property type="molecule type" value="Genomic_DNA"/>
</dbReference>
<keyword evidence="3" id="KW-1185">Reference proteome</keyword>
<dbReference type="Pfam" id="PF00022">
    <property type="entry name" value="Actin"/>
    <property type="match status" value="1"/>
</dbReference>
<dbReference type="SUPFAM" id="SSF53067">
    <property type="entry name" value="Actin-like ATPase domain"/>
    <property type="match status" value="2"/>
</dbReference>
<evidence type="ECO:0000313" key="2">
    <source>
        <dbReference type="EMBL" id="RNF26510.1"/>
    </source>
</evidence>
<sequence>MHRATLHHPVQHGIVEDWPKMEQIIHHTFAEFDLDPAETSLVCTEPLFTPKQNSEQMAEVLFEAFGVPSLALVSSGMCALYSSGRTTGVVLDSGAGVTQVTPVYDSYIIRNAASRFNHGGREVTEHLRTLLFERGLNFASPQDWLSVRRIKETLCYVSSLYEKELQEGEEELHLFSLPDGQEVCVGKEAFRAPEILFSPWITMSELPSMSEFVVTAVKGCGIDIRKDLLSSIILSGGNTMFKGFSSRLAGEVLKEFPGLFGSAKVIAAADRQYSAWSGASVLAGLASFADHLLTRDTFEEHGPSIVHNYSRSATLGVEGSENGNAPEEVP</sequence>
<dbReference type="Gene3D" id="3.30.420.40">
    <property type="match status" value="2"/>
</dbReference>
<comment type="similarity">
    <text evidence="1">Belongs to the actin family.</text>
</comment>
<organism evidence="2 3">
    <name type="scientific">Trypanosoma conorhini</name>
    <dbReference type="NCBI Taxonomy" id="83891"/>
    <lineage>
        <taxon>Eukaryota</taxon>
        <taxon>Discoba</taxon>
        <taxon>Euglenozoa</taxon>
        <taxon>Kinetoplastea</taxon>
        <taxon>Metakinetoplastina</taxon>
        <taxon>Trypanosomatida</taxon>
        <taxon>Trypanosomatidae</taxon>
        <taxon>Trypanosoma</taxon>
    </lineage>
</organism>
<dbReference type="PRINTS" id="PR00190">
    <property type="entry name" value="ACTIN"/>
</dbReference>
<dbReference type="PANTHER" id="PTHR11937">
    <property type="entry name" value="ACTIN"/>
    <property type="match status" value="1"/>
</dbReference>
<dbReference type="OrthoDB" id="5132116at2759"/>
<comment type="caution">
    <text evidence="2">The sequence shown here is derived from an EMBL/GenBank/DDBJ whole genome shotgun (WGS) entry which is preliminary data.</text>
</comment>
<protein>
    <submittedName>
        <fullName evidence="2">Actin</fullName>
    </submittedName>
</protein>
<dbReference type="InterPro" id="IPR004000">
    <property type="entry name" value="Actin"/>
</dbReference>
<dbReference type="Gene3D" id="3.90.640.10">
    <property type="entry name" value="Actin, Chain A, domain 4"/>
    <property type="match status" value="1"/>
</dbReference>
<proteinExistence type="inferred from homology"/>
<dbReference type="Proteomes" id="UP000284403">
    <property type="component" value="Unassembled WGS sequence"/>
</dbReference>
<name>A0A422Q998_9TRYP</name>
<accession>A0A422Q998</accession>
<dbReference type="InterPro" id="IPR043129">
    <property type="entry name" value="ATPase_NBD"/>
</dbReference>
<dbReference type="RefSeq" id="XP_029231716.1">
    <property type="nucleotide sequence ID" value="XM_029368153.1"/>
</dbReference>
<dbReference type="GeneID" id="40314826"/>
<dbReference type="AlphaFoldDB" id="A0A422Q998"/>
<reference evidence="2 3" key="1">
    <citation type="journal article" date="2018" name="BMC Genomics">
        <title>Genomic comparison of Trypanosoma conorhini and Trypanosoma rangeli to Trypanosoma cruzi strains of high and low virulence.</title>
        <authorList>
            <person name="Bradwell K.R."/>
            <person name="Koparde V.N."/>
            <person name="Matveyev A.V."/>
            <person name="Serrano M.G."/>
            <person name="Alves J.M."/>
            <person name="Parikh H."/>
            <person name="Huang B."/>
            <person name="Lee V."/>
            <person name="Espinosa-Alvarez O."/>
            <person name="Ortiz P.A."/>
            <person name="Costa-Martins A.G."/>
            <person name="Teixeira M.M."/>
            <person name="Buck G.A."/>
        </authorList>
    </citation>
    <scope>NUCLEOTIDE SEQUENCE [LARGE SCALE GENOMIC DNA]</scope>
    <source>
        <strain evidence="2 3">025E</strain>
    </source>
</reference>
<gene>
    <name evidence="2" type="ORF">Tco025E_01215</name>
</gene>
<dbReference type="SMART" id="SM00268">
    <property type="entry name" value="ACTIN"/>
    <property type="match status" value="1"/>
</dbReference>